<keyword evidence="11" id="KW-1185">Reference proteome</keyword>
<comment type="similarity">
    <text evidence="2">Belongs to the cation diffusion facilitator (CDF) transporter (TC 2.A.4) family.</text>
</comment>
<dbReference type="GO" id="GO:0016020">
    <property type="term" value="C:membrane"/>
    <property type="evidence" value="ECO:0007669"/>
    <property type="project" value="UniProtKB-SubCell"/>
</dbReference>
<dbReference type="OrthoDB" id="9806522at2"/>
<evidence type="ECO:0000259" key="9">
    <source>
        <dbReference type="Pfam" id="PF16916"/>
    </source>
</evidence>
<dbReference type="NCBIfam" id="TIGR01297">
    <property type="entry name" value="CDF"/>
    <property type="match status" value="1"/>
</dbReference>
<evidence type="ECO:0000256" key="4">
    <source>
        <dbReference type="ARBA" id="ARBA00022692"/>
    </source>
</evidence>
<keyword evidence="5 7" id="KW-1133">Transmembrane helix</keyword>
<dbReference type="Pfam" id="PF01545">
    <property type="entry name" value="Cation_efflux"/>
    <property type="match status" value="1"/>
</dbReference>
<feature type="transmembrane region" description="Helical" evidence="7">
    <location>
        <begin position="116"/>
        <end position="137"/>
    </location>
</feature>
<evidence type="ECO:0000256" key="6">
    <source>
        <dbReference type="ARBA" id="ARBA00023136"/>
    </source>
</evidence>
<feature type="transmembrane region" description="Helical" evidence="7">
    <location>
        <begin position="16"/>
        <end position="34"/>
    </location>
</feature>
<comment type="subcellular location">
    <subcellularLocation>
        <location evidence="1">Membrane</location>
        <topology evidence="1">Multi-pass membrane protein</topology>
    </subcellularLocation>
</comment>
<evidence type="ECO:0000256" key="5">
    <source>
        <dbReference type="ARBA" id="ARBA00022989"/>
    </source>
</evidence>
<feature type="transmembrane region" description="Helical" evidence="7">
    <location>
        <begin position="158"/>
        <end position="176"/>
    </location>
</feature>
<dbReference type="GO" id="GO:0008324">
    <property type="term" value="F:monoatomic cation transmembrane transporter activity"/>
    <property type="evidence" value="ECO:0007669"/>
    <property type="project" value="InterPro"/>
</dbReference>
<evidence type="ECO:0000256" key="7">
    <source>
        <dbReference type="SAM" id="Phobius"/>
    </source>
</evidence>
<accession>A0A562WQW4</accession>
<evidence type="ECO:0000256" key="2">
    <source>
        <dbReference type="ARBA" id="ARBA00008114"/>
    </source>
</evidence>
<dbReference type="SUPFAM" id="SSF161111">
    <property type="entry name" value="Cation efflux protein transmembrane domain-like"/>
    <property type="match status" value="1"/>
</dbReference>
<keyword evidence="6 7" id="KW-0472">Membrane</keyword>
<dbReference type="SUPFAM" id="SSF160240">
    <property type="entry name" value="Cation efflux protein cytoplasmic domain-like"/>
    <property type="match status" value="1"/>
</dbReference>
<feature type="transmembrane region" description="Helical" evidence="7">
    <location>
        <begin position="82"/>
        <end position="104"/>
    </location>
</feature>
<dbReference type="InterPro" id="IPR002524">
    <property type="entry name" value="Cation_efflux"/>
</dbReference>
<dbReference type="InterPro" id="IPR027470">
    <property type="entry name" value="Cation_efflux_CTD"/>
</dbReference>
<comment type="caution">
    <text evidence="10">The sequence shown here is derived from an EMBL/GenBank/DDBJ whole genome shotgun (WGS) entry which is preliminary data.</text>
</comment>
<organism evidence="10 11">
    <name type="scientific">Geobacter argillaceus</name>
    <dbReference type="NCBI Taxonomy" id="345631"/>
    <lineage>
        <taxon>Bacteria</taxon>
        <taxon>Pseudomonadati</taxon>
        <taxon>Thermodesulfobacteriota</taxon>
        <taxon>Desulfuromonadia</taxon>
        <taxon>Geobacterales</taxon>
        <taxon>Geobacteraceae</taxon>
        <taxon>Geobacter</taxon>
    </lineage>
</organism>
<evidence type="ECO:0000256" key="3">
    <source>
        <dbReference type="ARBA" id="ARBA00022448"/>
    </source>
</evidence>
<feature type="domain" description="Cation efflux protein transmembrane" evidence="8">
    <location>
        <begin position="15"/>
        <end position="207"/>
    </location>
</feature>
<dbReference type="Gene3D" id="1.20.1510.10">
    <property type="entry name" value="Cation efflux protein transmembrane domain"/>
    <property type="match status" value="1"/>
</dbReference>
<dbReference type="PANTHER" id="PTHR43840">
    <property type="entry name" value="MITOCHONDRIAL METAL TRANSPORTER 1-RELATED"/>
    <property type="match status" value="1"/>
</dbReference>
<dbReference type="InterPro" id="IPR027469">
    <property type="entry name" value="Cation_efflux_TMD_sf"/>
</dbReference>
<dbReference type="Proteomes" id="UP000319449">
    <property type="component" value="Unassembled WGS sequence"/>
</dbReference>
<feature type="domain" description="Cation efflux protein cytoplasmic" evidence="9">
    <location>
        <begin position="211"/>
        <end position="289"/>
    </location>
</feature>
<dbReference type="InterPro" id="IPR036837">
    <property type="entry name" value="Cation_efflux_CTD_sf"/>
</dbReference>
<reference evidence="10 11" key="1">
    <citation type="submission" date="2019-07" db="EMBL/GenBank/DDBJ databases">
        <title>Genomic Encyclopedia of Archaeal and Bacterial Type Strains, Phase II (KMG-II): from individual species to whole genera.</title>
        <authorList>
            <person name="Goeker M."/>
        </authorList>
    </citation>
    <scope>NUCLEOTIDE SEQUENCE [LARGE SCALE GENOMIC DNA]</scope>
    <source>
        <strain evidence="10 11">ATCC BAA-1139</strain>
    </source>
</reference>
<proteinExistence type="inferred from homology"/>
<dbReference type="Gene3D" id="3.30.70.1350">
    <property type="entry name" value="Cation efflux protein, cytoplasmic domain"/>
    <property type="match status" value="1"/>
</dbReference>
<dbReference type="PANTHER" id="PTHR43840:SF15">
    <property type="entry name" value="MITOCHONDRIAL METAL TRANSPORTER 1-RELATED"/>
    <property type="match status" value="1"/>
</dbReference>
<sequence length="300" mass="32963">MQRQERFGRADKAMQIGFWVNAVLMVVKLCAGHFGRSEAVFADGVESACDFVAIFATMVALRIGRKPFDEQHPYGHGKAESIAAIVVSLVIFVTGAGILVQAVHTVVDATYQTPQLLAVAAAFVTIGIKEALYRYSVRVGRDLESPALLAIAKDHRKDALTSIATLIGVTGAFFGFQVMDPVAAGLTSLFIFHIGWETFSNAAHDLMDAQPPEEMLVTVTRLAEGVAGVEHVHEIRGRRSGQYLIIDLKLEMDPDMTVKESHCIATEVKRTIFERFPNVGDVMIHINPHDDPEHEDLIRL</sequence>
<dbReference type="EMBL" id="VLLN01000003">
    <property type="protein sequence ID" value="TWJ32743.1"/>
    <property type="molecule type" value="Genomic_DNA"/>
</dbReference>
<name>A0A562WQW4_9BACT</name>
<dbReference type="InterPro" id="IPR050291">
    <property type="entry name" value="CDF_Transporter"/>
</dbReference>
<evidence type="ECO:0000256" key="1">
    <source>
        <dbReference type="ARBA" id="ARBA00004141"/>
    </source>
</evidence>
<keyword evidence="3" id="KW-0813">Transport</keyword>
<evidence type="ECO:0000313" key="10">
    <source>
        <dbReference type="EMBL" id="TWJ32743.1"/>
    </source>
</evidence>
<protein>
    <submittedName>
        <fullName evidence="10">Cation diffusion facilitator family transporter</fullName>
    </submittedName>
</protein>
<feature type="transmembrane region" description="Helical" evidence="7">
    <location>
        <begin position="40"/>
        <end position="61"/>
    </location>
</feature>
<dbReference type="RefSeq" id="WP_145018289.1">
    <property type="nucleotide sequence ID" value="NZ_VLLN01000003.1"/>
</dbReference>
<keyword evidence="4 7" id="KW-0812">Transmembrane</keyword>
<evidence type="ECO:0000259" key="8">
    <source>
        <dbReference type="Pfam" id="PF01545"/>
    </source>
</evidence>
<dbReference type="FunFam" id="1.20.1510.10:FF:000006">
    <property type="entry name" value="Divalent cation efflux transporter"/>
    <property type="match status" value="1"/>
</dbReference>
<dbReference type="AlphaFoldDB" id="A0A562WQW4"/>
<gene>
    <name evidence="10" type="ORF">JN12_00720</name>
</gene>
<evidence type="ECO:0000313" key="11">
    <source>
        <dbReference type="Proteomes" id="UP000319449"/>
    </source>
</evidence>
<dbReference type="InterPro" id="IPR058533">
    <property type="entry name" value="Cation_efflux_TM"/>
</dbReference>
<dbReference type="Pfam" id="PF16916">
    <property type="entry name" value="ZT_dimer"/>
    <property type="match status" value="1"/>
</dbReference>